<keyword evidence="4" id="KW-1185">Reference proteome</keyword>
<evidence type="ECO:0000256" key="1">
    <source>
        <dbReference type="SAM" id="Coils"/>
    </source>
</evidence>
<feature type="compositionally biased region" description="Basic and acidic residues" evidence="2">
    <location>
        <begin position="292"/>
        <end position="318"/>
    </location>
</feature>
<dbReference type="Proteomes" id="UP000185622">
    <property type="component" value="Chromosome"/>
</dbReference>
<sequence length="473" mass="54539">MITSQESKMSIHYPFETLNVAEAAGAHPIALRFEEMFPHQLHRYDLHLRRKQRDMDHFDHERTPLNRHLHGEEDWLESLKADIELARLQNLNQEVEGLQRTRGSNEAQKRLIEGPRDPWRASKGGPLREFIITANKEWFEETSDSAKLFDIREQEARERQFEARALEWLKSRFGDMLVHARADRDETTFHIHGIIAPWHEKHSKRSGHQRMLQPSAHPLLKDYEKAQDDVGAFFAELGLTRGERRAEARRKAKEARKTDPSVEIPKKRRHIPAHIWRADEELRLASEARKLKAEQKSAQAERDEAARAKREADRKSQEAHTASAQAQMRTQAADEVLQIAEQAARGNLRPGEDGRLAIRRDDQAALETRKGLERVLTNPAPAARKLIRHLERTYGAFRQTATRRAEAEVETRMNAVMRAETALLALRNKIAGALPEAFRKRFVAETTKPGAELERAMRAVRKGDQGPEKEDER</sequence>
<dbReference type="Pfam" id="PF01076">
    <property type="entry name" value="Mob_Pre"/>
    <property type="match status" value="1"/>
</dbReference>
<evidence type="ECO:0000313" key="3">
    <source>
        <dbReference type="EMBL" id="AQS49306.1"/>
    </source>
</evidence>
<dbReference type="InterPro" id="IPR001668">
    <property type="entry name" value="Mob_Pre"/>
</dbReference>
<feature type="compositionally biased region" description="Basic and acidic residues" evidence="2">
    <location>
        <begin position="451"/>
        <end position="473"/>
    </location>
</feature>
<feature type="coiled-coil region" evidence="1">
    <location>
        <begin position="76"/>
        <end position="108"/>
    </location>
</feature>
<dbReference type="Gene3D" id="3.30.930.30">
    <property type="match status" value="1"/>
</dbReference>
<evidence type="ECO:0008006" key="5">
    <source>
        <dbReference type="Google" id="ProtNLM"/>
    </source>
</evidence>
<reference evidence="3 4" key="1">
    <citation type="submission" date="2017-01" db="EMBL/GenBank/DDBJ databases">
        <title>The complete genome sequence of a sulfur-oxidizing marine bacterium Thioclava sp. 25B10_4T.</title>
        <authorList>
            <person name="Liu Y."/>
            <person name="Lai Q."/>
            <person name="Shao Z."/>
        </authorList>
    </citation>
    <scope>NUCLEOTIDE SEQUENCE [LARGE SCALE GENOMIC DNA]</scope>
    <source>
        <strain evidence="3 4">25B10_4</strain>
    </source>
</reference>
<proteinExistence type="predicted"/>
<evidence type="ECO:0000256" key="2">
    <source>
        <dbReference type="SAM" id="MobiDB-lite"/>
    </source>
</evidence>
<accession>A0ABM6IKI0</accession>
<name>A0ABM6IKI0_9RHOB</name>
<organism evidence="3 4">
    <name type="scientific">Thioclava nitratireducens</name>
    <dbReference type="NCBI Taxonomy" id="1915078"/>
    <lineage>
        <taxon>Bacteria</taxon>
        <taxon>Pseudomonadati</taxon>
        <taxon>Pseudomonadota</taxon>
        <taxon>Alphaproteobacteria</taxon>
        <taxon>Rhodobacterales</taxon>
        <taxon>Paracoccaceae</taxon>
        <taxon>Thioclava</taxon>
    </lineage>
</organism>
<feature type="region of interest" description="Disordered" evidence="2">
    <location>
        <begin position="447"/>
        <end position="473"/>
    </location>
</feature>
<feature type="region of interest" description="Disordered" evidence="2">
    <location>
        <begin position="292"/>
        <end position="327"/>
    </location>
</feature>
<evidence type="ECO:0000313" key="4">
    <source>
        <dbReference type="Proteomes" id="UP000185622"/>
    </source>
</evidence>
<dbReference type="EMBL" id="CP019437">
    <property type="protein sequence ID" value="AQS49306.1"/>
    <property type="molecule type" value="Genomic_DNA"/>
</dbReference>
<feature type="region of interest" description="Disordered" evidence="2">
    <location>
        <begin position="244"/>
        <end position="270"/>
    </location>
</feature>
<gene>
    <name evidence="3" type="ORF">BMG03_17035</name>
</gene>
<keyword evidence="1" id="KW-0175">Coiled coil</keyword>
<protein>
    <recommendedName>
        <fullName evidence="5">Plasmid recombination enzyme</fullName>
    </recommendedName>
</protein>